<dbReference type="InterPro" id="IPR002052">
    <property type="entry name" value="DNA_methylase_N6_adenine_CS"/>
</dbReference>
<dbReference type="PANTHER" id="PTHR13107">
    <property type="entry name" value="N6-ADENOSINE-METHYLTRANSFERASE NON-CATALYTIC SUBUNIT"/>
    <property type="match status" value="1"/>
</dbReference>
<dbReference type="PROSITE" id="PS00092">
    <property type="entry name" value="N6_MTASE"/>
    <property type="match status" value="1"/>
</dbReference>
<sequence>MSYGEAELENTRTSMSNTIETLSDLNHLLSLHNNLVERVRNAQRTNRDGLRTLPSPPESLLQLPLIRTPSPSPSSSPYLEHLQSHASKRETPLPSRGPRLRTDLPPEKRVRLARYAHYIPEEETFRNDYSQRYVDGGDWPQNWVLGADLDRRFEEYPKQQRLLQLKKAAVEASSLPPHYLLLNRLRSMSPAKFDVILLDPPYHSPSFSWEALSKFPVPQLASDPSFVFMWVGSGAGNGLERGREVLSQWGYRRCEDVVWVKTNKTSNKGPGTDPPTSSLLTRTKQHCLMGIRGTVRRSTDHWFVHCNIDTDVIIWEGDSEDPTRKPPEMYSLIESFCLGARRLEIFGRRRAAHPLRRGWVTVLLDDDGDMGAIDRVQPEEKEVDSRASSVAGMDEEDVPVEAKMDLAEQTRSLEGLEGAVLWRREKWEKDIREACQTPIGARAVVVPSTTEIDILRPKSPTRGTTSNNHNINTGNLAMSMAAGATLPTGLGSMGSMGMPRPMSAVQPGFSGSIMPHSVGQGPYPYPVMLPPMRIGHGVMNPGLMSNQMALHMGVSNPPMGMPMTGMMVPQMGQFSMGPMVQQTGGIGMNMGMNMNMGGMQGGMGTITGPMGVNMGLGGFGDVNGVQFGFPGQPGFTGGPQMNLNGGWGY</sequence>
<dbReference type="PROSITE" id="PS51143">
    <property type="entry name" value="MT_A70"/>
    <property type="match status" value="1"/>
</dbReference>
<dbReference type="GO" id="GO:0032259">
    <property type="term" value="P:methylation"/>
    <property type="evidence" value="ECO:0007669"/>
    <property type="project" value="InterPro"/>
</dbReference>
<dbReference type="InterPro" id="IPR029063">
    <property type="entry name" value="SAM-dependent_MTases_sf"/>
</dbReference>
<feature type="region of interest" description="Disordered" evidence="4">
    <location>
        <begin position="45"/>
        <end position="104"/>
    </location>
</feature>
<evidence type="ECO:0000256" key="3">
    <source>
        <dbReference type="PROSITE-ProRule" id="PRU00489"/>
    </source>
</evidence>
<comment type="subcellular location">
    <subcellularLocation>
        <location evidence="1">Nucleus</location>
    </subcellularLocation>
</comment>
<dbReference type="GO" id="GO:0036396">
    <property type="term" value="C:RNA N6-methyladenosine methyltransferase complex"/>
    <property type="evidence" value="ECO:0007669"/>
    <property type="project" value="TreeGrafter"/>
</dbReference>
<evidence type="ECO:0000256" key="1">
    <source>
        <dbReference type="ARBA" id="ARBA00004123"/>
    </source>
</evidence>
<dbReference type="EMBL" id="BPWL01000009">
    <property type="protein sequence ID" value="GJJ14000.1"/>
    <property type="molecule type" value="Genomic_DNA"/>
</dbReference>
<evidence type="ECO:0008006" key="7">
    <source>
        <dbReference type="Google" id="ProtNLM"/>
    </source>
</evidence>
<comment type="caution">
    <text evidence="5">The sequence shown here is derived from an EMBL/GenBank/DDBJ whole genome shotgun (WGS) entry which is preliminary data.</text>
</comment>
<evidence type="ECO:0000256" key="4">
    <source>
        <dbReference type="SAM" id="MobiDB-lite"/>
    </source>
</evidence>
<dbReference type="SUPFAM" id="SSF53335">
    <property type="entry name" value="S-adenosyl-L-methionine-dependent methyltransferases"/>
    <property type="match status" value="1"/>
</dbReference>
<proteinExistence type="inferred from homology"/>
<protein>
    <recommendedName>
        <fullName evidence="7">MT-A70-domain-containing protein</fullName>
    </recommendedName>
</protein>
<dbReference type="GO" id="GO:0003729">
    <property type="term" value="F:mRNA binding"/>
    <property type="evidence" value="ECO:0007669"/>
    <property type="project" value="TreeGrafter"/>
</dbReference>
<evidence type="ECO:0000313" key="6">
    <source>
        <dbReference type="Proteomes" id="UP001050691"/>
    </source>
</evidence>
<dbReference type="GO" id="GO:0008168">
    <property type="term" value="F:methyltransferase activity"/>
    <property type="evidence" value="ECO:0007669"/>
    <property type="project" value="InterPro"/>
</dbReference>
<evidence type="ECO:0000313" key="5">
    <source>
        <dbReference type="EMBL" id="GJJ14000.1"/>
    </source>
</evidence>
<name>A0AAV5AMB4_9AGAM</name>
<reference evidence="5" key="1">
    <citation type="submission" date="2021-10" db="EMBL/GenBank/DDBJ databases">
        <title>De novo Genome Assembly of Clathrus columnatus (Basidiomycota, Fungi) Using Illumina and Nanopore Sequence Data.</title>
        <authorList>
            <person name="Ogiso-Tanaka E."/>
            <person name="Itagaki H."/>
            <person name="Hosoya T."/>
            <person name="Hosaka K."/>
        </authorList>
    </citation>
    <scope>NUCLEOTIDE SEQUENCE</scope>
    <source>
        <strain evidence="5">MO-923</strain>
    </source>
</reference>
<gene>
    <name evidence="5" type="ORF">Clacol_008257</name>
</gene>
<dbReference type="PANTHER" id="PTHR13107:SF0">
    <property type="entry name" value="N6-ADENOSINE-METHYLTRANSFERASE NON-CATALYTIC SUBUNIT"/>
    <property type="match status" value="1"/>
</dbReference>
<evidence type="ECO:0000256" key="2">
    <source>
        <dbReference type="ARBA" id="ARBA00023242"/>
    </source>
</evidence>
<dbReference type="Pfam" id="PF05063">
    <property type="entry name" value="MT-A70"/>
    <property type="match status" value="1"/>
</dbReference>
<comment type="similarity">
    <text evidence="3">Belongs to the MT-A70-like family.</text>
</comment>
<organism evidence="5 6">
    <name type="scientific">Clathrus columnatus</name>
    <dbReference type="NCBI Taxonomy" id="1419009"/>
    <lineage>
        <taxon>Eukaryota</taxon>
        <taxon>Fungi</taxon>
        <taxon>Dikarya</taxon>
        <taxon>Basidiomycota</taxon>
        <taxon>Agaricomycotina</taxon>
        <taxon>Agaricomycetes</taxon>
        <taxon>Phallomycetidae</taxon>
        <taxon>Phallales</taxon>
        <taxon>Clathraceae</taxon>
        <taxon>Clathrus</taxon>
    </lineage>
</organism>
<keyword evidence="6" id="KW-1185">Reference proteome</keyword>
<dbReference type="InterPro" id="IPR045123">
    <property type="entry name" value="METTL14-like"/>
</dbReference>
<dbReference type="InterPro" id="IPR007757">
    <property type="entry name" value="MT-A70-like"/>
</dbReference>
<accession>A0AAV5AMB4</accession>
<dbReference type="PROSITE" id="PS51592">
    <property type="entry name" value="SAM_MTA70L_2"/>
    <property type="match status" value="1"/>
</dbReference>
<dbReference type="GO" id="GO:0005634">
    <property type="term" value="C:nucleus"/>
    <property type="evidence" value="ECO:0007669"/>
    <property type="project" value="UniProtKB-SubCell"/>
</dbReference>
<dbReference type="AlphaFoldDB" id="A0AAV5AMB4"/>
<keyword evidence="2" id="KW-0539">Nucleus</keyword>
<dbReference type="Proteomes" id="UP001050691">
    <property type="component" value="Unassembled WGS sequence"/>
</dbReference>